<keyword evidence="2" id="KW-0472">Membrane</keyword>
<reference evidence="3 4" key="1">
    <citation type="submission" date="2011-02" db="EMBL/GenBank/DDBJ databases">
        <title>The Genome Sequence of Sphaeroforma arctica JP610.</title>
        <authorList>
            <consortium name="The Broad Institute Genome Sequencing Platform"/>
            <person name="Russ C."/>
            <person name="Cuomo C."/>
            <person name="Young S.K."/>
            <person name="Zeng Q."/>
            <person name="Gargeya S."/>
            <person name="Alvarado L."/>
            <person name="Berlin A."/>
            <person name="Chapman S.B."/>
            <person name="Chen Z."/>
            <person name="Freedman E."/>
            <person name="Gellesch M."/>
            <person name="Goldberg J."/>
            <person name="Griggs A."/>
            <person name="Gujja S."/>
            <person name="Heilman E."/>
            <person name="Heiman D."/>
            <person name="Howarth C."/>
            <person name="Mehta T."/>
            <person name="Neiman D."/>
            <person name="Pearson M."/>
            <person name="Roberts A."/>
            <person name="Saif S."/>
            <person name="Shea T."/>
            <person name="Shenoy N."/>
            <person name="Sisk P."/>
            <person name="Stolte C."/>
            <person name="Sykes S."/>
            <person name="White J."/>
            <person name="Yandava C."/>
            <person name="Burger G."/>
            <person name="Gray M.W."/>
            <person name="Holland P.W.H."/>
            <person name="King N."/>
            <person name="Lang F.B.F."/>
            <person name="Roger A.J."/>
            <person name="Ruiz-Trillo I."/>
            <person name="Haas B."/>
            <person name="Nusbaum C."/>
            <person name="Birren B."/>
        </authorList>
    </citation>
    <scope>NUCLEOTIDE SEQUENCE [LARGE SCALE GENOMIC DNA]</scope>
    <source>
        <strain evidence="3 4">JP610</strain>
    </source>
</reference>
<organism evidence="3 4">
    <name type="scientific">Sphaeroforma arctica JP610</name>
    <dbReference type="NCBI Taxonomy" id="667725"/>
    <lineage>
        <taxon>Eukaryota</taxon>
        <taxon>Ichthyosporea</taxon>
        <taxon>Ichthyophonida</taxon>
        <taxon>Sphaeroforma</taxon>
    </lineage>
</organism>
<keyword evidence="2" id="KW-0812">Transmembrane</keyword>
<sequence length="482" mass="52196">MAIDADIEDYFREQHINTSTHTTASTRNTLLQLDRAHTLSYTQSFLATQSGESLSTYYLDIHAPLSDGSAVKDGDVPGKDGTAEDKQTAPDADTATEHETPDLLKSRVATRLWFMDSGGGVLPLSVTGEQLDWLTDTAESLAERAHEGRPGEASINRRSTNAHPKSTGSSAHAKVQVAQDSRRQIDGHVPGFLFVHAPPPEVMQCHCSRTSPSPSPNQNVARSRSSIYRTGLSKSVGGRDLSATSTSAASNSTCFGTREDSIDPFSVGYQTGDSRYKNGIESNISLFGATIADAGIKLVAFGHNHGNDFCCSATIDGQEQHKDSMSTRQLGLCFGRHSGYGGYGEKRWAKGARVYELDLSVTHVATHVRLEDGTIVSQGVVPNFFSDAGISNTQGEGNANPHAHRHEHGNKPSYVTPVVMFGLMIVSSMIVAVWLRWNVRSSRNRKPEEIEQLPMARIAPRPLISDSVTSDVLDSDRLLSSD</sequence>
<dbReference type="STRING" id="667725.A0A0L0GFW4"/>
<evidence type="ECO:0000256" key="2">
    <source>
        <dbReference type="SAM" id="Phobius"/>
    </source>
</evidence>
<protein>
    <recommendedName>
        <fullName evidence="5">Calcineurin-like phosphoesterase domain-containing protein</fullName>
    </recommendedName>
</protein>
<dbReference type="GeneID" id="25900682"/>
<evidence type="ECO:0000313" key="3">
    <source>
        <dbReference type="EMBL" id="KNC87744.1"/>
    </source>
</evidence>
<dbReference type="OrthoDB" id="783096at2759"/>
<evidence type="ECO:0000256" key="1">
    <source>
        <dbReference type="SAM" id="MobiDB-lite"/>
    </source>
</evidence>
<dbReference type="PANTHER" id="PTHR32440:SF11">
    <property type="entry name" value="METALLOPHOSPHOESTERASE DOMAIN-CONTAINING PROTEIN"/>
    <property type="match status" value="1"/>
</dbReference>
<feature type="compositionally biased region" description="Polar residues" evidence="1">
    <location>
        <begin position="156"/>
        <end position="170"/>
    </location>
</feature>
<feature type="region of interest" description="Disordered" evidence="1">
    <location>
        <begin position="142"/>
        <end position="181"/>
    </location>
</feature>
<keyword evidence="2" id="KW-1133">Transmembrane helix</keyword>
<dbReference type="GO" id="GO:0005737">
    <property type="term" value="C:cytoplasm"/>
    <property type="evidence" value="ECO:0007669"/>
    <property type="project" value="TreeGrafter"/>
</dbReference>
<feature type="region of interest" description="Disordered" evidence="1">
    <location>
        <begin position="391"/>
        <end position="411"/>
    </location>
</feature>
<keyword evidence="4" id="KW-1185">Reference proteome</keyword>
<dbReference type="AlphaFoldDB" id="A0A0L0GFW4"/>
<dbReference type="PANTHER" id="PTHR32440">
    <property type="entry name" value="PHOSPHATASE DCR2-RELATED-RELATED"/>
    <property type="match status" value="1"/>
</dbReference>
<dbReference type="GO" id="GO:0016788">
    <property type="term" value="F:hydrolase activity, acting on ester bonds"/>
    <property type="evidence" value="ECO:0007669"/>
    <property type="project" value="TreeGrafter"/>
</dbReference>
<gene>
    <name evidence="3" type="ORF">SARC_00178</name>
</gene>
<dbReference type="Proteomes" id="UP000054560">
    <property type="component" value="Unassembled WGS sequence"/>
</dbReference>
<feature type="transmembrane region" description="Helical" evidence="2">
    <location>
        <begin position="414"/>
        <end position="435"/>
    </location>
</feature>
<feature type="compositionally biased region" description="Basic and acidic residues" evidence="1">
    <location>
        <begin position="70"/>
        <end position="88"/>
    </location>
</feature>
<dbReference type="RefSeq" id="XP_014161646.1">
    <property type="nucleotide sequence ID" value="XM_014306171.1"/>
</dbReference>
<feature type="region of interest" description="Disordered" evidence="1">
    <location>
        <begin position="68"/>
        <end position="101"/>
    </location>
</feature>
<feature type="region of interest" description="Disordered" evidence="1">
    <location>
        <begin position="206"/>
        <end position="253"/>
    </location>
</feature>
<evidence type="ECO:0008006" key="5">
    <source>
        <dbReference type="Google" id="ProtNLM"/>
    </source>
</evidence>
<name>A0A0L0GFW4_9EUKA</name>
<feature type="compositionally biased region" description="Polar residues" evidence="1">
    <location>
        <begin position="207"/>
        <end position="228"/>
    </location>
</feature>
<dbReference type="EMBL" id="KQ241600">
    <property type="protein sequence ID" value="KNC87744.1"/>
    <property type="molecule type" value="Genomic_DNA"/>
</dbReference>
<accession>A0A0L0GFW4</accession>
<proteinExistence type="predicted"/>
<feature type="compositionally biased region" description="Low complexity" evidence="1">
    <location>
        <begin position="242"/>
        <end position="253"/>
    </location>
</feature>
<evidence type="ECO:0000313" key="4">
    <source>
        <dbReference type="Proteomes" id="UP000054560"/>
    </source>
</evidence>
<dbReference type="eggNOG" id="KOG1432">
    <property type="taxonomic scope" value="Eukaryota"/>
</dbReference>